<dbReference type="GO" id="GO:0090575">
    <property type="term" value="C:RNA polymerase II transcription regulator complex"/>
    <property type="evidence" value="ECO:0007669"/>
    <property type="project" value="TreeGrafter"/>
</dbReference>
<dbReference type="Ensembl" id="ENSSFOT00015006235.2">
    <property type="protein sequence ID" value="ENSSFOP00015006136.2"/>
    <property type="gene ID" value="ENSSFOG00015004019.2"/>
</dbReference>
<keyword evidence="8" id="KW-1185">Reference proteome</keyword>
<dbReference type="SUPFAM" id="SSF144074">
    <property type="entry name" value="E2F-DP heterodimerization region"/>
    <property type="match status" value="1"/>
</dbReference>
<evidence type="ECO:0000256" key="5">
    <source>
        <dbReference type="SAM" id="Coils"/>
    </source>
</evidence>
<dbReference type="CDD" id="cd14660">
    <property type="entry name" value="E2F_DD"/>
    <property type="match status" value="1"/>
</dbReference>
<evidence type="ECO:0000256" key="2">
    <source>
        <dbReference type="ARBA" id="ARBA00023015"/>
    </source>
</evidence>
<keyword evidence="3" id="KW-0238">DNA-binding</keyword>
<evidence type="ECO:0000259" key="6">
    <source>
        <dbReference type="Pfam" id="PF16421"/>
    </source>
</evidence>
<dbReference type="GO" id="GO:0000978">
    <property type="term" value="F:RNA polymerase II cis-regulatory region sequence-specific DNA binding"/>
    <property type="evidence" value="ECO:0007669"/>
    <property type="project" value="InterPro"/>
</dbReference>
<proteinExistence type="inferred from homology"/>
<evidence type="ECO:0000256" key="3">
    <source>
        <dbReference type="ARBA" id="ARBA00023125"/>
    </source>
</evidence>
<reference evidence="7" key="3">
    <citation type="submission" date="2025-09" db="UniProtKB">
        <authorList>
            <consortium name="Ensembl"/>
        </authorList>
    </citation>
    <scope>IDENTIFICATION</scope>
</reference>
<reference evidence="7" key="2">
    <citation type="submission" date="2025-08" db="UniProtKB">
        <authorList>
            <consortium name="Ensembl"/>
        </authorList>
    </citation>
    <scope>IDENTIFICATION</scope>
</reference>
<dbReference type="Proteomes" id="UP000694397">
    <property type="component" value="Chromosome 18"/>
</dbReference>
<accession>A0A8C9R600</accession>
<name>A0A8C9R600_SCLFO</name>
<dbReference type="OrthoDB" id="1743261at2759"/>
<dbReference type="Gene3D" id="6.10.250.540">
    <property type="match status" value="1"/>
</dbReference>
<dbReference type="InterPro" id="IPR015633">
    <property type="entry name" value="E2F"/>
</dbReference>
<dbReference type="AlphaFoldDB" id="A0A8C9R600"/>
<feature type="domain" description="E2F transcription factor CC-MB" evidence="6">
    <location>
        <begin position="18"/>
        <end position="106"/>
    </location>
</feature>
<dbReference type="PANTHER" id="PTHR12081">
    <property type="entry name" value="TRANSCRIPTION FACTOR E2F"/>
    <property type="match status" value="1"/>
</dbReference>
<evidence type="ECO:0000256" key="4">
    <source>
        <dbReference type="ARBA" id="ARBA00023163"/>
    </source>
</evidence>
<feature type="coiled-coil region" evidence="5">
    <location>
        <begin position="15"/>
        <end position="45"/>
    </location>
</feature>
<keyword evidence="4" id="KW-0804">Transcription</keyword>
<organism evidence="7 8">
    <name type="scientific">Scleropages formosus</name>
    <name type="common">Asian bonytongue</name>
    <name type="synonym">Osteoglossum formosum</name>
    <dbReference type="NCBI Taxonomy" id="113540"/>
    <lineage>
        <taxon>Eukaryota</taxon>
        <taxon>Metazoa</taxon>
        <taxon>Chordata</taxon>
        <taxon>Craniata</taxon>
        <taxon>Vertebrata</taxon>
        <taxon>Euteleostomi</taxon>
        <taxon>Actinopterygii</taxon>
        <taxon>Neopterygii</taxon>
        <taxon>Teleostei</taxon>
        <taxon>Osteoglossocephala</taxon>
        <taxon>Osteoglossomorpha</taxon>
        <taxon>Osteoglossiformes</taxon>
        <taxon>Osteoglossidae</taxon>
        <taxon>Scleropages</taxon>
    </lineage>
</organism>
<dbReference type="GO" id="GO:0046983">
    <property type="term" value="F:protein dimerization activity"/>
    <property type="evidence" value="ECO:0007669"/>
    <property type="project" value="InterPro"/>
</dbReference>
<evidence type="ECO:0000256" key="1">
    <source>
        <dbReference type="ARBA" id="ARBA00010940"/>
    </source>
</evidence>
<dbReference type="Pfam" id="PF16421">
    <property type="entry name" value="E2F_CC-MB"/>
    <property type="match status" value="1"/>
</dbReference>
<reference evidence="7 8" key="1">
    <citation type="submission" date="2019-04" db="EMBL/GenBank/DDBJ databases">
        <authorList>
            <consortium name="Wellcome Sanger Institute Data Sharing"/>
        </authorList>
    </citation>
    <scope>NUCLEOTIDE SEQUENCE [LARGE SCALE GENOMIC DNA]</scope>
</reference>
<evidence type="ECO:0000313" key="8">
    <source>
        <dbReference type="Proteomes" id="UP000694397"/>
    </source>
</evidence>
<dbReference type="GO" id="GO:0000981">
    <property type="term" value="F:DNA-binding transcription factor activity, RNA polymerase II-specific"/>
    <property type="evidence" value="ECO:0007669"/>
    <property type="project" value="TreeGrafter"/>
</dbReference>
<dbReference type="InterPro" id="IPR032198">
    <property type="entry name" value="E2F_CC-MB"/>
</dbReference>
<keyword evidence="5" id="KW-0175">Coiled coil</keyword>
<comment type="similarity">
    <text evidence="1">Belongs to the E2F/DP family.</text>
</comment>
<protein>
    <recommendedName>
        <fullName evidence="6">E2F transcription factor CC-MB domain-containing protein</fullName>
    </recommendedName>
</protein>
<dbReference type="InterPro" id="IPR037241">
    <property type="entry name" value="E2F-DP_heterodim"/>
</dbReference>
<sequence length="210" mass="23058">MGCRLSDFQGTVSHFQGLRSQLRQLAQEEEKLDKLINRSNVHMKEMSEEDLGHKYPDIRTIECLQDQTVVVIKAPYETKLEVPGLQEKYQIHLSSIRGPIDVFLCPDVLPPSPSESTVDENGNSSVLPLSKVLALNCSDNVCGQKSSPDSSVTVGGGSAVGSPFACLDQNLVNLMLPANEEYLLSLGEEEGISDLFDAFDFDRLPLDGLF</sequence>
<dbReference type="GeneTree" id="ENSGT00940000155115"/>
<evidence type="ECO:0000313" key="7">
    <source>
        <dbReference type="Ensembl" id="ENSSFOP00015006136.2"/>
    </source>
</evidence>
<keyword evidence="2" id="KW-0805">Transcription regulation</keyword>
<dbReference type="PANTHER" id="PTHR12081:SF18">
    <property type="entry name" value="TRANSCRIPTION FACTOR E2F2-RELATED"/>
    <property type="match status" value="1"/>
</dbReference>